<dbReference type="Gene3D" id="1.10.357.10">
    <property type="entry name" value="Tetracycline Repressor, domain 2"/>
    <property type="match status" value="1"/>
</dbReference>
<dbReference type="GO" id="GO:0003677">
    <property type="term" value="F:DNA binding"/>
    <property type="evidence" value="ECO:0007669"/>
    <property type="project" value="UniProtKB-UniRule"/>
</dbReference>
<dbReference type="InterPro" id="IPR009057">
    <property type="entry name" value="Homeodomain-like_sf"/>
</dbReference>
<dbReference type="Proteomes" id="UP000557217">
    <property type="component" value="Unassembled WGS sequence"/>
</dbReference>
<dbReference type="PANTHER" id="PTHR47506:SF3">
    <property type="entry name" value="HTH-TYPE TRANSCRIPTIONAL REGULATOR LMRA"/>
    <property type="match status" value="1"/>
</dbReference>
<keyword evidence="3" id="KW-0804">Transcription</keyword>
<dbReference type="InterPro" id="IPR036271">
    <property type="entry name" value="Tet_transcr_reg_TetR-rel_C_sf"/>
</dbReference>
<comment type="caution">
    <text evidence="6">The sequence shown here is derived from an EMBL/GenBank/DDBJ whole genome shotgun (WGS) entry which is preliminary data.</text>
</comment>
<evidence type="ECO:0000256" key="3">
    <source>
        <dbReference type="ARBA" id="ARBA00023163"/>
    </source>
</evidence>
<dbReference type="RefSeq" id="WP_016839441.1">
    <property type="nucleotide sequence ID" value="NZ_JAAXPW010000022.1"/>
</dbReference>
<feature type="domain" description="HTH tetR-type" evidence="5">
    <location>
        <begin position="5"/>
        <end position="65"/>
    </location>
</feature>
<evidence type="ECO:0000313" key="6">
    <source>
        <dbReference type="EMBL" id="MBB5149351.1"/>
    </source>
</evidence>
<evidence type="ECO:0000259" key="5">
    <source>
        <dbReference type="PROSITE" id="PS50977"/>
    </source>
</evidence>
<dbReference type="PANTHER" id="PTHR47506">
    <property type="entry name" value="TRANSCRIPTIONAL REGULATORY PROTEIN"/>
    <property type="match status" value="1"/>
</dbReference>
<name>A0A840PXC0_URETH</name>
<dbReference type="SUPFAM" id="SSF46689">
    <property type="entry name" value="Homeodomain-like"/>
    <property type="match status" value="1"/>
</dbReference>
<evidence type="ECO:0000256" key="2">
    <source>
        <dbReference type="ARBA" id="ARBA00023125"/>
    </source>
</evidence>
<dbReference type="PRINTS" id="PR00455">
    <property type="entry name" value="HTHTETR"/>
</dbReference>
<sequence>MRKGEKTRQRIIEKSAQIFNEKGYYQTSLSDIMNETGLKKGGIYRHFKDKNELMIEAFYFAVKKVRNFYLEKTTLESDELTLLKTFFEVFKNLANDIPIAGGCPIFNASIEMDCQQDSDILPHAQKTMLRLIEMITEIIESGRIKGTFHSEISAKEQAIFFISSLEGGLALTKLYKDSKYLLTVCENLEKYLQTLVN</sequence>
<dbReference type="PROSITE" id="PS50977">
    <property type="entry name" value="HTH_TETR_2"/>
    <property type="match status" value="1"/>
</dbReference>
<evidence type="ECO:0000313" key="7">
    <source>
        <dbReference type="Proteomes" id="UP000557217"/>
    </source>
</evidence>
<keyword evidence="7" id="KW-1185">Reference proteome</keyword>
<dbReference type="Pfam" id="PF16925">
    <property type="entry name" value="TetR_C_13"/>
    <property type="match status" value="1"/>
</dbReference>
<protein>
    <submittedName>
        <fullName evidence="6">AcrR family transcriptional regulator</fullName>
    </submittedName>
</protein>
<accession>A0A840PXC0</accession>
<feature type="DNA-binding region" description="H-T-H motif" evidence="4">
    <location>
        <begin position="28"/>
        <end position="47"/>
    </location>
</feature>
<dbReference type="Pfam" id="PF00440">
    <property type="entry name" value="TetR_N"/>
    <property type="match status" value="1"/>
</dbReference>
<evidence type="ECO:0000256" key="1">
    <source>
        <dbReference type="ARBA" id="ARBA00023015"/>
    </source>
</evidence>
<dbReference type="EMBL" id="JACHGZ010000019">
    <property type="protein sequence ID" value="MBB5149351.1"/>
    <property type="molecule type" value="Genomic_DNA"/>
</dbReference>
<reference evidence="6 7" key="1">
    <citation type="submission" date="2020-08" db="EMBL/GenBank/DDBJ databases">
        <title>Genomic Encyclopedia of Type Strains, Phase IV (KMG-IV): sequencing the most valuable type-strain genomes for metagenomic binning, comparative biology and taxonomic classification.</title>
        <authorList>
            <person name="Goeker M."/>
        </authorList>
    </citation>
    <scope>NUCLEOTIDE SEQUENCE [LARGE SCALE GENOMIC DNA]</scope>
    <source>
        <strain evidence="6 7">DSM 10633</strain>
    </source>
</reference>
<keyword evidence="1" id="KW-0805">Transcription regulation</keyword>
<evidence type="ECO:0000256" key="4">
    <source>
        <dbReference type="PROSITE-ProRule" id="PRU00335"/>
    </source>
</evidence>
<dbReference type="AlphaFoldDB" id="A0A840PXC0"/>
<keyword evidence="2 4" id="KW-0238">DNA-binding</keyword>
<proteinExistence type="predicted"/>
<dbReference type="InterPro" id="IPR011075">
    <property type="entry name" value="TetR_C"/>
</dbReference>
<dbReference type="InterPro" id="IPR001647">
    <property type="entry name" value="HTH_TetR"/>
</dbReference>
<dbReference type="SUPFAM" id="SSF48498">
    <property type="entry name" value="Tetracyclin repressor-like, C-terminal domain"/>
    <property type="match status" value="1"/>
</dbReference>
<organism evidence="6 7">
    <name type="scientific">Ureibacillus thermosphaericus</name>
    <dbReference type="NCBI Taxonomy" id="51173"/>
    <lineage>
        <taxon>Bacteria</taxon>
        <taxon>Bacillati</taxon>
        <taxon>Bacillota</taxon>
        <taxon>Bacilli</taxon>
        <taxon>Bacillales</taxon>
        <taxon>Caryophanaceae</taxon>
        <taxon>Ureibacillus</taxon>
    </lineage>
</organism>
<gene>
    <name evidence="6" type="ORF">HNR36_001741</name>
</gene>